<proteinExistence type="predicted"/>
<name>A0A3N1D4I2_9ACTN</name>
<dbReference type="AlphaFoldDB" id="A0A3N1D4I2"/>
<protein>
    <submittedName>
        <fullName evidence="4">Proteasome accessory factor C</fullName>
    </submittedName>
</protein>
<dbReference type="Pfam" id="PF13280">
    <property type="entry name" value="WYL"/>
    <property type="match status" value="1"/>
</dbReference>
<dbReference type="RefSeq" id="WP_170201640.1">
    <property type="nucleotide sequence ID" value="NZ_RJKE01000001.1"/>
</dbReference>
<keyword evidence="4" id="KW-0647">Proteasome</keyword>
<feature type="domain" description="PafC HTH" evidence="2">
    <location>
        <begin position="7"/>
        <end position="121"/>
    </location>
</feature>
<gene>
    <name evidence="4" type="ORF">EDD29_6096</name>
</gene>
<accession>A0A3N1D4I2</accession>
<evidence type="ECO:0000259" key="1">
    <source>
        <dbReference type="Pfam" id="PF13280"/>
    </source>
</evidence>
<feature type="domain" description="WYL" evidence="1">
    <location>
        <begin position="143"/>
        <end position="211"/>
    </location>
</feature>
<dbReference type="Proteomes" id="UP000272400">
    <property type="component" value="Unassembled WGS sequence"/>
</dbReference>
<evidence type="ECO:0000313" key="5">
    <source>
        <dbReference type="Proteomes" id="UP000272400"/>
    </source>
</evidence>
<dbReference type="InterPro" id="IPR043839">
    <property type="entry name" value="PafC_HTH"/>
</dbReference>
<reference evidence="4 5" key="1">
    <citation type="submission" date="2018-11" db="EMBL/GenBank/DDBJ databases">
        <title>Sequencing the genomes of 1000 actinobacteria strains.</title>
        <authorList>
            <person name="Klenk H.-P."/>
        </authorList>
    </citation>
    <scope>NUCLEOTIDE SEQUENCE [LARGE SCALE GENOMIC DNA]</scope>
    <source>
        <strain evidence="4 5">DSM 44254</strain>
    </source>
</reference>
<evidence type="ECO:0000259" key="3">
    <source>
        <dbReference type="Pfam" id="PF25583"/>
    </source>
</evidence>
<dbReference type="PANTHER" id="PTHR34580:SF1">
    <property type="entry name" value="PROTEIN PAFC"/>
    <property type="match status" value="1"/>
</dbReference>
<dbReference type="PIRSF" id="PIRSF016838">
    <property type="entry name" value="PafC"/>
    <property type="match status" value="1"/>
</dbReference>
<comment type="caution">
    <text evidence="4">The sequence shown here is derived from an EMBL/GenBank/DDBJ whole genome shotgun (WGS) entry which is preliminary data.</text>
</comment>
<dbReference type="EMBL" id="RJKE01000001">
    <property type="protein sequence ID" value="ROO88427.1"/>
    <property type="molecule type" value="Genomic_DNA"/>
</dbReference>
<evidence type="ECO:0000259" key="2">
    <source>
        <dbReference type="Pfam" id="PF19187"/>
    </source>
</evidence>
<dbReference type="Pfam" id="PF19187">
    <property type="entry name" value="HTH_PafC"/>
    <property type="match status" value="1"/>
</dbReference>
<dbReference type="InterPro" id="IPR028349">
    <property type="entry name" value="PafC-like"/>
</dbReference>
<dbReference type="Pfam" id="PF25583">
    <property type="entry name" value="WCX"/>
    <property type="match status" value="1"/>
</dbReference>
<evidence type="ECO:0000313" key="4">
    <source>
        <dbReference type="EMBL" id="ROO88427.1"/>
    </source>
</evidence>
<organism evidence="4 5">
    <name type="scientific">Actinocorallia herbida</name>
    <dbReference type="NCBI Taxonomy" id="58109"/>
    <lineage>
        <taxon>Bacteria</taxon>
        <taxon>Bacillati</taxon>
        <taxon>Actinomycetota</taxon>
        <taxon>Actinomycetes</taxon>
        <taxon>Streptosporangiales</taxon>
        <taxon>Thermomonosporaceae</taxon>
        <taxon>Actinocorallia</taxon>
    </lineage>
</organism>
<dbReference type="InterPro" id="IPR026881">
    <property type="entry name" value="WYL_dom"/>
</dbReference>
<dbReference type="PANTHER" id="PTHR34580">
    <property type="match status" value="1"/>
</dbReference>
<sequence>MTTTSSDRLSRLLALVPYVVSRDTVSVAEAAEAFGVTERELRDDLNLLWCLELRSPDPYCPIDLSYEGGDITVAEAESISRPLRLGADEAAALLVALRMLAELPGSAERDALSRVVAKLEAAAGGAAEAARQVSVEVDGRAGALGQVQEALRTGRRLFLRYYVAGRDEHTEREVDPMRVLVVDGRTYLEGWCRRAEAVRLFRMDQITSVRVLEVAASVPDGVAGRDLDGGLYQGSAQDVRATFELAAQGRWVADHYPCESAEELGEGRMRIVLRASDARWVRSLALRLGDQARLVAPAGLAEEVRGDAERALALYT</sequence>
<feature type="domain" description="WCX" evidence="3">
    <location>
        <begin position="239"/>
        <end position="312"/>
    </location>
</feature>
<dbReference type="PROSITE" id="PS52050">
    <property type="entry name" value="WYL"/>
    <property type="match status" value="1"/>
</dbReference>
<keyword evidence="5" id="KW-1185">Reference proteome</keyword>
<dbReference type="GO" id="GO:0000502">
    <property type="term" value="C:proteasome complex"/>
    <property type="evidence" value="ECO:0007669"/>
    <property type="project" value="UniProtKB-KW"/>
</dbReference>
<dbReference type="InterPro" id="IPR051534">
    <property type="entry name" value="CBASS_pafABC_assoc_protein"/>
</dbReference>
<dbReference type="InterPro" id="IPR057727">
    <property type="entry name" value="WCX_dom"/>
</dbReference>